<organism evidence="2 3">
    <name type="scientific">Emticicia soli</name>
    <dbReference type="NCBI Taxonomy" id="2027878"/>
    <lineage>
        <taxon>Bacteria</taxon>
        <taxon>Pseudomonadati</taxon>
        <taxon>Bacteroidota</taxon>
        <taxon>Cytophagia</taxon>
        <taxon>Cytophagales</taxon>
        <taxon>Leadbetterellaceae</taxon>
        <taxon>Emticicia</taxon>
    </lineage>
</organism>
<gene>
    <name evidence="2" type="ORF">ACFSR2_07845</name>
</gene>
<dbReference type="Gene3D" id="3.40.30.10">
    <property type="entry name" value="Glutaredoxin"/>
    <property type="match status" value="1"/>
</dbReference>
<keyword evidence="1" id="KW-0732">Signal</keyword>
<proteinExistence type="predicted"/>
<feature type="chain" id="PRO_5047227265" evidence="1">
    <location>
        <begin position="20"/>
        <end position="399"/>
    </location>
</feature>
<dbReference type="RefSeq" id="WP_340235209.1">
    <property type="nucleotide sequence ID" value="NZ_JBBEWC010000003.1"/>
</dbReference>
<keyword evidence="3" id="KW-1185">Reference proteome</keyword>
<dbReference type="EMBL" id="JBHULC010000008">
    <property type="protein sequence ID" value="MFD2520789.1"/>
    <property type="molecule type" value="Genomic_DNA"/>
</dbReference>
<evidence type="ECO:0000256" key="1">
    <source>
        <dbReference type="SAM" id="SignalP"/>
    </source>
</evidence>
<sequence length="399" mass="44773">MKKTYFLLAFVLLTQLSFAQGIIWETDIETAFKKAKAANKLVFVECYLPTCPVCQSFEPVLKSATVGAFFNKNFINYKLNGEKAEQVKFLNSKNIHLPNFPLFLFFDPNTNLVHQADAGEPKDESVISVGKIALDPEKRSSSYKKRYEAGERDLNFLIGYAYYSRVVKDTATNLAVARTVYEVFPKDELNTQISWAITKKVVEDVDNGFAQYWLEHVDVAKQYEIAGGHAGGEQNVFGVIIQNSLYSKRGQSYSSAKLNQIKQYMNRVGFGQYAEGATWQQESKALVREGHTDQAMTIIDNFAKKLSGNGAGLVYIASFVLDNTADNTHLPQAEKYLTQAKPILKDNGQQAEYYFQSARLKQRKGDVAAAKKELAEAEKYATLGKQDLTKFKELGATLK</sequence>
<evidence type="ECO:0000313" key="2">
    <source>
        <dbReference type="EMBL" id="MFD2520789.1"/>
    </source>
</evidence>
<comment type="caution">
    <text evidence="2">The sequence shown here is derived from an EMBL/GenBank/DDBJ whole genome shotgun (WGS) entry which is preliminary data.</text>
</comment>
<dbReference type="Pfam" id="PF13899">
    <property type="entry name" value="Thioredoxin_7"/>
    <property type="match status" value="1"/>
</dbReference>
<evidence type="ECO:0000313" key="3">
    <source>
        <dbReference type="Proteomes" id="UP001597510"/>
    </source>
</evidence>
<feature type="signal peptide" evidence="1">
    <location>
        <begin position="1"/>
        <end position="19"/>
    </location>
</feature>
<dbReference type="Proteomes" id="UP001597510">
    <property type="component" value="Unassembled WGS sequence"/>
</dbReference>
<accession>A0ABW5J6Q9</accession>
<dbReference type="SUPFAM" id="SSF52833">
    <property type="entry name" value="Thioredoxin-like"/>
    <property type="match status" value="1"/>
</dbReference>
<protein>
    <submittedName>
        <fullName evidence="2">Thioredoxin family protein</fullName>
    </submittedName>
</protein>
<name>A0ABW5J6Q9_9BACT</name>
<reference evidence="3" key="1">
    <citation type="journal article" date="2019" name="Int. J. Syst. Evol. Microbiol.">
        <title>The Global Catalogue of Microorganisms (GCM) 10K type strain sequencing project: providing services to taxonomists for standard genome sequencing and annotation.</title>
        <authorList>
            <consortium name="The Broad Institute Genomics Platform"/>
            <consortium name="The Broad Institute Genome Sequencing Center for Infectious Disease"/>
            <person name="Wu L."/>
            <person name="Ma J."/>
        </authorList>
    </citation>
    <scope>NUCLEOTIDE SEQUENCE [LARGE SCALE GENOMIC DNA]</scope>
    <source>
        <strain evidence="3">KCTC 52344</strain>
    </source>
</reference>
<dbReference type="InterPro" id="IPR036249">
    <property type="entry name" value="Thioredoxin-like_sf"/>
</dbReference>